<evidence type="ECO:0000313" key="1">
    <source>
        <dbReference type="EMBL" id="KMK51925.1"/>
    </source>
</evidence>
<dbReference type="STRING" id="67855.RO21_03620"/>
<keyword evidence="2" id="KW-1185">Reference proteome</keyword>
<gene>
    <name evidence="1" type="ORF">RO21_03620</name>
</gene>
<sequence>MIKDDKPPNYLKQLKPFINMPLIKVITGIHHAEKSMVNYQKYVITMDDFWRENIDGIVHQHIGGVVSEQKAMFQARISDTVFYSGLLKAGLDSEYPVVWLFGGLILRISCVISKFINNTELKA</sequence>
<name>A0A0J5P832_9PAST</name>
<comment type="caution">
    <text evidence="1">The sequence shown here is derived from an EMBL/GenBank/DDBJ whole genome shotgun (WGS) entry which is preliminary data.</text>
</comment>
<dbReference type="PATRIC" id="fig|67855.3.peg.574"/>
<dbReference type="Proteomes" id="UP000036270">
    <property type="component" value="Unassembled WGS sequence"/>
</dbReference>
<accession>A0A0J5P832</accession>
<reference evidence="1 2" key="1">
    <citation type="submission" date="2014-12" db="EMBL/GenBank/DDBJ databases">
        <title>Reclassification of Actinobacillus muris as Muribacter muris.</title>
        <authorList>
            <person name="Christensen H."/>
            <person name="Nicklas W."/>
            <person name="Bisgaard M."/>
        </authorList>
    </citation>
    <scope>NUCLEOTIDE SEQUENCE [LARGE SCALE GENOMIC DNA]</scope>
    <source>
        <strain evidence="1 2">Ackerman80-443D</strain>
    </source>
</reference>
<protein>
    <submittedName>
        <fullName evidence="1">Uncharacterized protein</fullName>
    </submittedName>
</protein>
<dbReference type="EMBL" id="JWIZ01000020">
    <property type="protein sequence ID" value="KMK51925.1"/>
    <property type="molecule type" value="Genomic_DNA"/>
</dbReference>
<dbReference type="RefSeq" id="WP_047976436.1">
    <property type="nucleotide sequence ID" value="NZ_JWIZ01000020.1"/>
</dbReference>
<dbReference type="AlphaFoldDB" id="A0A0J5P832"/>
<evidence type="ECO:0000313" key="2">
    <source>
        <dbReference type="Proteomes" id="UP000036270"/>
    </source>
</evidence>
<proteinExistence type="predicted"/>
<organism evidence="1 2">
    <name type="scientific">Muribacter muris</name>
    <dbReference type="NCBI Taxonomy" id="67855"/>
    <lineage>
        <taxon>Bacteria</taxon>
        <taxon>Pseudomonadati</taxon>
        <taxon>Pseudomonadota</taxon>
        <taxon>Gammaproteobacteria</taxon>
        <taxon>Pasteurellales</taxon>
        <taxon>Pasteurellaceae</taxon>
        <taxon>Muribacter</taxon>
    </lineage>
</organism>